<reference evidence="7" key="1">
    <citation type="journal article" date="2017" name="Plant J.">
        <title>The pomegranate (Punica granatum L.) genome and the genomics of punicalagin biosynthesis.</title>
        <authorList>
            <person name="Qin G."/>
            <person name="Xu C."/>
            <person name="Ming R."/>
            <person name="Tang H."/>
            <person name="Guyot R."/>
            <person name="Kramer E.M."/>
            <person name="Hu Y."/>
            <person name="Yi X."/>
            <person name="Qi Y."/>
            <person name="Xu X."/>
            <person name="Gao Z."/>
            <person name="Pan H."/>
            <person name="Jian J."/>
            <person name="Tian Y."/>
            <person name="Yue Z."/>
            <person name="Xu Y."/>
        </authorList>
    </citation>
    <scope>NUCLEOTIDE SEQUENCE [LARGE SCALE GENOMIC DNA]</scope>
    <source>
        <strain evidence="7">cv. Dabenzi</strain>
    </source>
</reference>
<dbReference type="GeneID" id="116208526"/>
<dbReference type="UniPathway" id="UPA00143"/>
<dbReference type="PANTHER" id="PTHR45676:SF88">
    <property type="entry name" value="RING-H2 FINGER PROTEIN ATL33"/>
    <property type="match status" value="1"/>
</dbReference>
<dbReference type="OrthoDB" id="8062037at2759"/>
<organism evidence="5 7">
    <name type="scientific">Punica granatum</name>
    <name type="common">Pomegranate</name>
    <dbReference type="NCBI Taxonomy" id="22663"/>
    <lineage>
        <taxon>Eukaryota</taxon>
        <taxon>Viridiplantae</taxon>
        <taxon>Streptophyta</taxon>
        <taxon>Embryophyta</taxon>
        <taxon>Tracheophyta</taxon>
        <taxon>Spermatophyta</taxon>
        <taxon>Magnoliopsida</taxon>
        <taxon>eudicotyledons</taxon>
        <taxon>Gunneridae</taxon>
        <taxon>Pentapetalae</taxon>
        <taxon>rosids</taxon>
        <taxon>malvids</taxon>
        <taxon>Myrtales</taxon>
        <taxon>Lythraceae</taxon>
        <taxon>Punica</taxon>
    </lineage>
</organism>
<keyword evidence="1" id="KW-0479">Metal-binding</keyword>
<gene>
    <name evidence="5" type="ORF">CDL15_Pgr001890</name>
    <name evidence="6" type="ORF">CRG98_017466</name>
</gene>
<dbReference type="PANTHER" id="PTHR45676">
    <property type="entry name" value="RING-H2 FINGER PROTEIN ATL51-RELATED"/>
    <property type="match status" value="1"/>
</dbReference>
<feature type="domain" description="RING-type" evidence="4">
    <location>
        <begin position="93"/>
        <end position="135"/>
    </location>
</feature>
<evidence type="ECO:0000256" key="1">
    <source>
        <dbReference type="PROSITE-ProRule" id="PRU00175"/>
    </source>
</evidence>
<name>A0A218XC77_PUNGR</name>
<keyword evidence="1" id="KW-0862">Zinc</keyword>
<dbReference type="Pfam" id="PF13639">
    <property type="entry name" value="zf-RING_2"/>
    <property type="match status" value="1"/>
</dbReference>
<dbReference type="Gene3D" id="3.30.40.10">
    <property type="entry name" value="Zinc/RING finger domain, C3HC4 (zinc finger)"/>
    <property type="match status" value="1"/>
</dbReference>
<evidence type="ECO:0000313" key="5">
    <source>
        <dbReference type="EMBL" id="OWM82316.1"/>
    </source>
</evidence>
<dbReference type="CDD" id="cd16461">
    <property type="entry name" value="RING-H2_EL5-like"/>
    <property type="match status" value="1"/>
</dbReference>
<reference evidence="6 8" key="3">
    <citation type="submission" date="2017-11" db="EMBL/GenBank/DDBJ databases">
        <title>De-novo sequencing of pomegranate (Punica granatum L.) genome.</title>
        <authorList>
            <person name="Akparov Z."/>
            <person name="Amiraslanov A."/>
            <person name="Hajiyeva S."/>
            <person name="Abbasov M."/>
            <person name="Kaur K."/>
            <person name="Hamwieh A."/>
            <person name="Solovyev V."/>
            <person name="Salamov A."/>
            <person name="Braich B."/>
            <person name="Kosarev P."/>
            <person name="Mahmoud A."/>
            <person name="Hajiyev E."/>
            <person name="Babayeva S."/>
            <person name="Izzatullayeva V."/>
            <person name="Mammadov A."/>
            <person name="Mammadov A."/>
            <person name="Sharifova S."/>
            <person name="Ojaghi J."/>
            <person name="Eynullazada K."/>
            <person name="Bayramov B."/>
            <person name="Abdulazimova A."/>
            <person name="Shahmuradov I."/>
        </authorList>
    </citation>
    <scope>NUCLEOTIDE SEQUENCE [LARGE SCALE GENOMIC DNA]</scope>
    <source>
        <strain evidence="6">AG2017</strain>
        <strain evidence="8">cv. AG2017</strain>
        <tissue evidence="6">Leaf</tissue>
    </source>
</reference>
<keyword evidence="1" id="KW-0863">Zinc-finger</keyword>
<keyword evidence="3" id="KW-1133">Transmembrane helix</keyword>
<evidence type="ECO:0000256" key="3">
    <source>
        <dbReference type="SAM" id="Phobius"/>
    </source>
</evidence>
<evidence type="ECO:0000313" key="7">
    <source>
        <dbReference type="Proteomes" id="UP000197138"/>
    </source>
</evidence>
<dbReference type="Proteomes" id="UP000233551">
    <property type="component" value="Unassembled WGS sequence"/>
</dbReference>
<comment type="caution">
    <text evidence="5">The sequence shown here is derived from an EMBL/GenBank/DDBJ whole genome shotgun (WGS) entry which is preliminary data.</text>
</comment>
<dbReference type="GO" id="GO:0016567">
    <property type="term" value="P:protein ubiquitination"/>
    <property type="evidence" value="ECO:0007669"/>
    <property type="project" value="UniProtKB-UniPathway"/>
</dbReference>
<feature type="region of interest" description="Disordered" evidence="2">
    <location>
        <begin position="144"/>
        <end position="167"/>
    </location>
</feature>
<reference evidence="5" key="2">
    <citation type="submission" date="2017-06" db="EMBL/GenBank/DDBJ databases">
        <title>The pomegranate genome and the genomics of punicalagin biosynthesis.</title>
        <authorList>
            <person name="Xu C."/>
        </authorList>
    </citation>
    <scope>NUCLEOTIDE SEQUENCE [LARGE SCALE GENOMIC DNA]</scope>
    <source>
        <tissue evidence="5">Fresh leaf</tissue>
    </source>
</reference>
<evidence type="ECO:0000313" key="8">
    <source>
        <dbReference type="Proteomes" id="UP000233551"/>
    </source>
</evidence>
<dbReference type="Proteomes" id="UP000197138">
    <property type="component" value="Unassembled WGS sequence"/>
</dbReference>
<dbReference type="SMART" id="SM01197">
    <property type="entry name" value="FANCL_C"/>
    <property type="match status" value="1"/>
</dbReference>
<keyword evidence="3" id="KW-0472">Membrane</keyword>
<dbReference type="STRING" id="22663.A0A218XC77"/>
<feature type="transmembrane region" description="Helical" evidence="3">
    <location>
        <begin position="31"/>
        <end position="52"/>
    </location>
</feature>
<dbReference type="PROSITE" id="PS50089">
    <property type="entry name" value="ZF_RING_2"/>
    <property type="match status" value="1"/>
</dbReference>
<dbReference type="EMBL" id="PGOL01000988">
    <property type="protein sequence ID" value="PKI62093.1"/>
    <property type="molecule type" value="Genomic_DNA"/>
</dbReference>
<evidence type="ECO:0000313" key="6">
    <source>
        <dbReference type="EMBL" id="PKI62093.1"/>
    </source>
</evidence>
<protein>
    <recommendedName>
        <fullName evidence="4">RING-type domain-containing protein</fullName>
    </recommendedName>
</protein>
<dbReference type="SUPFAM" id="SSF57850">
    <property type="entry name" value="RING/U-box"/>
    <property type="match status" value="1"/>
</dbReference>
<evidence type="ECO:0000256" key="2">
    <source>
        <dbReference type="SAM" id="MobiDB-lite"/>
    </source>
</evidence>
<keyword evidence="8" id="KW-1185">Reference proteome</keyword>
<accession>A0A218XC77</accession>
<evidence type="ECO:0000259" key="4">
    <source>
        <dbReference type="PROSITE" id="PS50089"/>
    </source>
</evidence>
<sequence length="167" mass="18040">MEYAPTGLLITPPLPPFPPASHGIDLSPLEFVLGLIAIITIPILIYAFIFAIRCPQVPALGRSRQRFSGEFPGVEAPAAVSEVKLRKEAEGECPVCLSAFAEGEEVKQLSACNHYFHAPCIDAWLSSHANCPVCRAWISVKRPPRSNAPPARDSDHLQGLPDASSMV</sequence>
<dbReference type="InterPro" id="IPR013083">
    <property type="entry name" value="Znf_RING/FYVE/PHD"/>
</dbReference>
<proteinExistence type="predicted"/>
<keyword evidence="3" id="KW-0812">Transmembrane</keyword>
<dbReference type="GO" id="GO:0008270">
    <property type="term" value="F:zinc ion binding"/>
    <property type="evidence" value="ECO:0007669"/>
    <property type="project" value="UniProtKB-KW"/>
</dbReference>
<dbReference type="SMART" id="SM00184">
    <property type="entry name" value="RING"/>
    <property type="match status" value="1"/>
</dbReference>
<dbReference type="InterPro" id="IPR001841">
    <property type="entry name" value="Znf_RING"/>
</dbReference>
<dbReference type="AlphaFoldDB" id="A0A218XC77"/>
<dbReference type="EMBL" id="MTKT01002011">
    <property type="protein sequence ID" value="OWM82316.1"/>
    <property type="molecule type" value="Genomic_DNA"/>
</dbReference>